<evidence type="ECO:0000313" key="1">
    <source>
        <dbReference type="EMBL" id="KAL2518626.1"/>
    </source>
</evidence>
<reference evidence="2" key="1">
    <citation type="submission" date="2024-07" db="EMBL/GenBank/DDBJ databases">
        <title>Two chromosome-level genome assemblies of Korean endemic species Abeliophyllum distichum and Forsythia ovata (Oleaceae).</title>
        <authorList>
            <person name="Jang H."/>
        </authorList>
    </citation>
    <scope>NUCLEOTIDE SEQUENCE [LARGE SCALE GENOMIC DNA]</scope>
</reference>
<dbReference type="AlphaFoldDB" id="A0ABD1U0U9"/>
<dbReference type="EMBL" id="JBFOLK010000004">
    <property type="protein sequence ID" value="KAL2518626.1"/>
    <property type="molecule type" value="Genomic_DNA"/>
</dbReference>
<sequence length="131" mass="14782">MASKATITDDDVILEGPSGSNDNPTHILVVIDGLKDVSIEFLEWVLKNFTFRGNCTITLLSVMPWLNIPLSAKTWAGIWSMEHDIFDLCRKYGVGLEIKTEMGHPLRLLVVEKISSLQPTLVVFDRYVNDY</sequence>
<gene>
    <name evidence="1" type="ORF">Adt_14873</name>
</gene>
<dbReference type="Proteomes" id="UP001604336">
    <property type="component" value="Unassembled WGS sequence"/>
</dbReference>
<organism evidence="1 2">
    <name type="scientific">Abeliophyllum distichum</name>
    <dbReference type="NCBI Taxonomy" id="126358"/>
    <lineage>
        <taxon>Eukaryota</taxon>
        <taxon>Viridiplantae</taxon>
        <taxon>Streptophyta</taxon>
        <taxon>Embryophyta</taxon>
        <taxon>Tracheophyta</taxon>
        <taxon>Spermatophyta</taxon>
        <taxon>Magnoliopsida</taxon>
        <taxon>eudicotyledons</taxon>
        <taxon>Gunneridae</taxon>
        <taxon>Pentapetalae</taxon>
        <taxon>asterids</taxon>
        <taxon>lamiids</taxon>
        <taxon>Lamiales</taxon>
        <taxon>Oleaceae</taxon>
        <taxon>Forsythieae</taxon>
        <taxon>Abeliophyllum</taxon>
    </lineage>
</organism>
<accession>A0ABD1U0U9</accession>
<comment type="caution">
    <text evidence="1">The sequence shown here is derived from an EMBL/GenBank/DDBJ whole genome shotgun (WGS) entry which is preliminary data.</text>
</comment>
<keyword evidence="2" id="KW-1185">Reference proteome</keyword>
<protein>
    <submittedName>
        <fullName evidence="1">Uncharacterized protein</fullName>
    </submittedName>
</protein>
<name>A0ABD1U0U9_9LAMI</name>
<evidence type="ECO:0000313" key="2">
    <source>
        <dbReference type="Proteomes" id="UP001604336"/>
    </source>
</evidence>
<proteinExistence type="predicted"/>